<feature type="transmembrane region" description="Helical" evidence="10">
    <location>
        <begin position="1255"/>
        <end position="1282"/>
    </location>
</feature>
<evidence type="ECO:0000313" key="13">
    <source>
        <dbReference type="Proteomes" id="UP000015354"/>
    </source>
</evidence>
<feature type="transmembrane region" description="Helical" evidence="10">
    <location>
        <begin position="518"/>
        <end position="539"/>
    </location>
</feature>
<feature type="region of interest" description="Disordered" evidence="9">
    <location>
        <begin position="975"/>
        <end position="1014"/>
    </location>
</feature>
<dbReference type="GO" id="GO:0140359">
    <property type="term" value="F:ABC-type transporter activity"/>
    <property type="evidence" value="ECO:0007669"/>
    <property type="project" value="InterPro"/>
</dbReference>
<dbReference type="GO" id="GO:0016887">
    <property type="term" value="F:ATP hydrolysis activity"/>
    <property type="evidence" value="ECO:0007669"/>
    <property type="project" value="InterPro"/>
</dbReference>
<dbReference type="Pfam" id="PF12698">
    <property type="entry name" value="ABC2_membrane_3"/>
    <property type="match status" value="2"/>
</dbReference>
<dbReference type="InterPro" id="IPR056264">
    <property type="entry name" value="R2_ABCA1-4-like"/>
</dbReference>
<evidence type="ECO:0000256" key="8">
    <source>
        <dbReference type="ARBA" id="ARBA00023136"/>
    </source>
</evidence>
<keyword evidence="3 10" id="KW-0812">Transmembrane</keyword>
<evidence type="ECO:0000256" key="1">
    <source>
        <dbReference type="ARBA" id="ARBA00004141"/>
    </source>
</evidence>
<feature type="compositionally biased region" description="Basic and acidic residues" evidence="9">
    <location>
        <begin position="1"/>
        <end position="11"/>
    </location>
</feature>
<feature type="transmembrane region" description="Helical" evidence="10">
    <location>
        <begin position="1210"/>
        <end position="1235"/>
    </location>
</feature>
<protein>
    <submittedName>
        <fullName evidence="12">ABC transporter</fullName>
    </submittedName>
</protein>
<comment type="caution">
    <text evidence="12">The sequence shown here is derived from an EMBL/GenBank/DDBJ whole genome shotgun (WGS) entry which is preliminary data.</text>
</comment>
<dbReference type="FunFam" id="3.40.50.300:FF:001592">
    <property type="entry name" value="ATP-binding cassette protein subfamily A, member 6"/>
    <property type="match status" value="1"/>
</dbReference>
<name>S9UZB4_9TRYP</name>
<comment type="subcellular location">
    <subcellularLocation>
        <location evidence="1">Membrane</location>
        <topology evidence="1">Multi-pass membrane protein</topology>
    </subcellularLocation>
</comment>
<dbReference type="Pfam" id="PF23321">
    <property type="entry name" value="R1_ABCA1"/>
    <property type="match status" value="1"/>
</dbReference>
<evidence type="ECO:0000256" key="6">
    <source>
        <dbReference type="ARBA" id="ARBA00022840"/>
    </source>
</evidence>
<dbReference type="Pfam" id="PF00005">
    <property type="entry name" value="ABC_tran"/>
    <property type="match status" value="2"/>
</dbReference>
<dbReference type="InterPro" id="IPR017871">
    <property type="entry name" value="ABC_transporter-like_CS"/>
</dbReference>
<dbReference type="GO" id="GO:0005524">
    <property type="term" value="F:ATP binding"/>
    <property type="evidence" value="ECO:0007669"/>
    <property type="project" value="UniProtKB-KW"/>
</dbReference>
<accession>S9UZB4</accession>
<keyword evidence="5" id="KW-0547">Nucleotide-binding</keyword>
<reference evidence="12 13" key="1">
    <citation type="journal article" date="2013" name="PLoS ONE">
        <title>Predicting the Proteins of Angomonas deanei, Strigomonas culicis and Their Respective Endosymbionts Reveals New Aspects of the Trypanosomatidae Family.</title>
        <authorList>
            <person name="Motta M.C."/>
            <person name="Martins A.C."/>
            <person name="de Souza S.S."/>
            <person name="Catta-Preta C.M."/>
            <person name="Silva R."/>
            <person name="Klein C.C."/>
            <person name="de Almeida L.G."/>
            <person name="de Lima Cunha O."/>
            <person name="Ciapina L.P."/>
            <person name="Brocchi M."/>
            <person name="Colabardini A.C."/>
            <person name="de Araujo Lima B."/>
            <person name="Machado C.R."/>
            <person name="de Almeida Soares C.M."/>
            <person name="Probst C.M."/>
            <person name="de Menezes C.B."/>
            <person name="Thompson C.E."/>
            <person name="Bartholomeu D.C."/>
            <person name="Gradia D.F."/>
            <person name="Pavoni D.P."/>
            <person name="Grisard E.C."/>
            <person name="Fantinatti-Garboggini F."/>
            <person name="Marchini F.K."/>
            <person name="Rodrigues-Luiz G.F."/>
            <person name="Wagner G."/>
            <person name="Goldman G.H."/>
            <person name="Fietto J.L."/>
            <person name="Elias M.C."/>
            <person name="Goldman M.H."/>
            <person name="Sagot M.F."/>
            <person name="Pereira M."/>
            <person name="Stoco P.H."/>
            <person name="de Mendonca-Neto R.P."/>
            <person name="Teixeira S.M."/>
            <person name="Maciel T.E."/>
            <person name="de Oliveira Mendes T.A."/>
            <person name="Urmenyi T.P."/>
            <person name="de Souza W."/>
            <person name="Schenkman S."/>
            <person name="de Vasconcelos A.T."/>
        </authorList>
    </citation>
    <scope>NUCLEOTIDE SEQUENCE [LARGE SCALE GENOMIC DNA]</scope>
</reference>
<evidence type="ECO:0000256" key="9">
    <source>
        <dbReference type="SAM" id="MobiDB-lite"/>
    </source>
</evidence>
<dbReference type="PROSITE" id="PS00211">
    <property type="entry name" value="ABC_TRANSPORTER_1"/>
    <property type="match status" value="2"/>
</dbReference>
<feature type="domain" description="ABC transporter" evidence="11">
    <location>
        <begin position="638"/>
        <end position="871"/>
    </location>
</feature>
<dbReference type="PROSITE" id="PS50893">
    <property type="entry name" value="ABC_TRANSPORTER_2"/>
    <property type="match status" value="2"/>
</dbReference>
<feature type="transmembrane region" description="Helical" evidence="10">
    <location>
        <begin position="1294"/>
        <end position="1318"/>
    </location>
</feature>
<keyword evidence="4" id="KW-0677">Repeat</keyword>
<keyword evidence="6" id="KW-0067">ATP-binding</keyword>
<dbReference type="GO" id="GO:0005319">
    <property type="term" value="F:lipid transporter activity"/>
    <property type="evidence" value="ECO:0007669"/>
    <property type="project" value="TreeGrafter"/>
</dbReference>
<organism evidence="12 13">
    <name type="scientific">Strigomonas culicis</name>
    <dbReference type="NCBI Taxonomy" id="28005"/>
    <lineage>
        <taxon>Eukaryota</taxon>
        <taxon>Discoba</taxon>
        <taxon>Euglenozoa</taxon>
        <taxon>Kinetoplastea</taxon>
        <taxon>Metakinetoplastina</taxon>
        <taxon>Trypanosomatida</taxon>
        <taxon>Trypanosomatidae</taxon>
        <taxon>Strigomonadinae</taxon>
        <taxon>Strigomonas</taxon>
    </lineage>
</organism>
<keyword evidence="7 10" id="KW-1133">Transmembrane helix</keyword>
<feature type="transmembrane region" description="Helical" evidence="10">
    <location>
        <begin position="1361"/>
        <end position="1381"/>
    </location>
</feature>
<dbReference type="EMBL" id="ATMH01009209">
    <property type="protein sequence ID" value="EPY19981.1"/>
    <property type="molecule type" value="Genomic_DNA"/>
</dbReference>
<sequence length="1807" mass="200916">MSGREQFHPDTDENSPPTPAGRSAETADATDVYAHAAERERALDRDPEKEKYSGFCCQMSITIKRTLILQSREPSAWICELLIPIIFVIGAIVLWAIFGSDEYADTDYFSADWLANSTKFYTLMPTIMCYNSTVTGGAAIGSLAECSLLAASMKEQDRLLCASAITGAPLGVCGLASGLAQSYTVWKDMVANHSSYIPSLDEMILLQWAHRILYESIDLQTVWDKTDTAAIFSTGGLYFAPDTSATQQLVQYLQSTFVYFSYIYKGTYSVAEAEALVQARTNRDQPIWGIVQPDEMSTTGFNVSIRVNASALPRTKWILARNYIGGVPADSVAMYTFSGFLTLQKTVYDYYTSMVNPITTTLSGSVVGCPAPTRAYTEQMFLSSASQLAPLIIVLGFLYPVSQMTKRIVLEKELRLREAMLIMGLSEAVMYTSWFVIYFVQFVAVSLVMAGLQKATYLSHSNFGLIFFLTFFFCLSIISMSGLIAAFFNKARLAALLSPLIYFVLSVPLFAMQDSNQGANIGVSFLSPSGFAVGLNLLFSHELEGGMKSSDLHYFRDTPSILIVMILLFADFVIYTLLMLYVDAVLPKEWGTRRHPLFFLLDPINYCRKRHKNYENAADGRAEDGVFEPVLDEASAAVRMVGLRKEYGSGKRRFVAVNDLHWCMRQGEIAVLLGHNGAGKSTTMNMMTGMVAADAGDCYIYGKSVRRELKAVRHDIGFCPQHNILWPLMTCREHLWYYSSIKGLRGERREAVVRRLLAGVSLESKEDYLAEHLSGGQKRKLSVAIAFVCESRLIFLDEPTAGMDVGARRHTWGLLREMASTHSILLTTHYMDEADLLGDSVAIMSNGSLRCSGSNLFLKSKMGAGYVLTMSVVKHVNRAAIASLVHGFVPDAQPLGTGAGEVSFRLPLHASPCFPDLLATLEDERATAIGINAFSMSATTLEEIFLNIAIAEEEKHRAKKQLLLDEKAAKKKAKKDKKKGLAAAEPASVAAPAEGDEMRQQDEEAPAPANEAEAQQSAVWNVDLITAERQMMWSQFKVLLYKRLCNSLRDRRTQFFQIVCPVLCVLLAMLLMLVKILQSPEIILTSDLYGTNVEVDEVSCSPTFPFSSLAHTYQPAGVASAQALSAFMLETYSAHPLGYERYGGLTCSDAAVGSPTIFYNASSLHSPGIGLYDLYNSIFTTSKGSQDVLLTTVVNVMPKTLQEQDAMDSLYAMMIAIIIMIPFTFIPSTYVSWIVKEKACKARHLQSVSGLYFSLYWLTNFLFDIASYIITMFLVIFVFLIFDRKEYVARNNVGATIILFFLYGLSGVAMAYALSFLFSEHASAQNTVMLANFIAGFLLVLCVAVLSIIDSTKDVGSILRWVFRVIPSYCVGEGISNLAVLRLETALGSTKSAWSMDVTGWPIVYMLIELPFFVFVTIFIDHPGRRQRSQRLFHRPDAPPEVIEDEDEDVVKEREDVLHSEERKSDLVDVKYLRKVYGNGKVAVRNVTFGIRPGEVFGFLGTNGAGKTTTISILCQEFYPTSGYASVCGSDIVNESREALRYIGYCPQFDATLDLLTPEEHLWVYAGIRGVSYAQRRAVVEGLLKMCELTPYRGTLAHRLSGGNRRKLSVAIALIGGPRVVFLDEPSAGMDPVARRGLWNAIETVADNCSVVLTTHHLEEVEAVAHRVAIMVEGTLECIGNKTHLKKKFGTGFEVNLRVSKDTEELRHTVTTFFDERFHGAKLIEYRARRFTFELPGTTKLSHTFKLLQEHHDMLHITDYNVSQTSIEQVFLQISEEAEHRMERELEARIEKKRKACGCFTCCTCCS</sequence>
<evidence type="ECO:0000256" key="2">
    <source>
        <dbReference type="ARBA" id="ARBA00022448"/>
    </source>
</evidence>
<dbReference type="InterPro" id="IPR003439">
    <property type="entry name" value="ABC_transporter-like_ATP-bd"/>
</dbReference>
<feature type="transmembrane region" description="Helical" evidence="10">
    <location>
        <begin position="463"/>
        <end position="486"/>
    </location>
</feature>
<evidence type="ECO:0000256" key="10">
    <source>
        <dbReference type="SAM" id="Phobius"/>
    </source>
</evidence>
<feature type="transmembrane region" description="Helical" evidence="10">
    <location>
        <begin position="75"/>
        <end position="98"/>
    </location>
</feature>
<evidence type="ECO:0000256" key="4">
    <source>
        <dbReference type="ARBA" id="ARBA00022737"/>
    </source>
</evidence>
<gene>
    <name evidence="12" type="ORF">STCU_09209</name>
</gene>
<dbReference type="InterPro" id="IPR003593">
    <property type="entry name" value="AAA+_ATPase"/>
</dbReference>
<dbReference type="Gene3D" id="3.40.50.300">
    <property type="entry name" value="P-loop containing nucleotide triphosphate hydrolases"/>
    <property type="match status" value="2"/>
</dbReference>
<feature type="transmembrane region" description="Helical" evidence="10">
    <location>
        <begin position="1330"/>
        <end position="1349"/>
    </location>
</feature>
<feature type="region of interest" description="Disordered" evidence="9">
    <location>
        <begin position="1"/>
        <end position="29"/>
    </location>
</feature>
<proteinExistence type="predicted"/>
<dbReference type="CDD" id="cd03263">
    <property type="entry name" value="ABC_subfamily_A"/>
    <property type="match status" value="2"/>
</dbReference>
<feature type="domain" description="ABC transporter" evidence="11">
    <location>
        <begin position="1468"/>
        <end position="1698"/>
    </location>
</feature>
<dbReference type="PANTHER" id="PTHR19229:SF262">
    <property type="entry name" value="TRANSPORTER, PUTATIVE-RELATED"/>
    <property type="match status" value="1"/>
</dbReference>
<dbReference type="SMART" id="SM00382">
    <property type="entry name" value="AAA"/>
    <property type="match status" value="2"/>
</dbReference>
<feature type="transmembrane region" description="Helical" evidence="10">
    <location>
        <begin position="1401"/>
        <end position="1420"/>
    </location>
</feature>
<dbReference type="InterPro" id="IPR026082">
    <property type="entry name" value="ABCA"/>
</dbReference>
<keyword evidence="8 10" id="KW-0472">Membrane</keyword>
<dbReference type="InterPro" id="IPR027417">
    <property type="entry name" value="P-loop_NTPase"/>
</dbReference>
<feature type="transmembrane region" description="Helical" evidence="10">
    <location>
        <begin position="380"/>
        <end position="399"/>
    </location>
</feature>
<feature type="transmembrane region" description="Helical" evidence="10">
    <location>
        <begin position="493"/>
        <end position="512"/>
    </location>
</feature>
<feature type="transmembrane region" description="Helical" evidence="10">
    <location>
        <begin position="560"/>
        <end position="582"/>
    </location>
</feature>
<dbReference type="SUPFAM" id="SSF52540">
    <property type="entry name" value="P-loop containing nucleoside triphosphate hydrolases"/>
    <property type="match status" value="2"/>
</dbReference>
<evidence type="ECO:0000259" key="11">
    <source>
        <dbReference type="PROSITE" id="PS50893"/>
    </source>
</evidence>
<evidence type="ECO:0000256" key="5">
    <source>
        <dbReference type="ARBA" id="ARBA00022741"/>
    </source>
</evidence>
<feature type="transmembrane region" description="Helical" evidence="10">
    <location>
        <begin position="1055"/>
        <end position="1074"/>
    </location>
</feature>
<keyword evidence="2" id="KW-0813">Transport</keyword>
<dbReference type="GO" id="GO:0016020">
    <property type="term" value="C:membrane"/>
    <property type="evidence" value="ECO:0007669"/>
    <property type="project" value="UniProtKB-SubCell"/>
</dbReference>
<dbReference type="PANTHER" id="PTHR19229">
    <property type="entry name" value="ATP-BINDING CASSETTE TRANSPORTER SUBFAMILY A ABCA"/>
    <property type="match status" value="1"/>
</dbReference>
<dbReference type="FunFam" id="3.40.50.300:FF:000298">
    <property type="entry name" value="ATP-binding cassette sub-family A member 12"/>
    <property type="match status" value="1"/>
</dbReference>
<feature type="compositionally biased region" description="Low complexity" evidence="9">
    <location>
        <begin position="981"/>
        <end position="993"/>
    </location>
</feature>
<dbReference type="InterPro" id="IPR013525">
    <property type="entry name" value="ABC2_TM"/>
</dbReference>
<evidence type="ECO:0000313" key="12">
    <source>
        <dbReference type="EMBL" id="EPY19981.1"/>
    </source>
</evidence>
<feature type="transmembrane region" description="Helical" evidence="10">
    <location>
        <begin position="420"/>
        <end position="443"/>
    </location>
</feature>
<evidence type="ECO:0000256" key="3">
    <source>
        <dbReference type="ARBA" id="ARBA00022692"/>
    </source>
</evidence>
<keyword evidence="13" id="KW-1185">Reference proteome</keyword>
<dbReference type="Proteomes" id="UP000015354">
    <property type="component" value="Unassembled WGS sequence"/>
</dbReference>
<dbReference type="OrthoDB" id="10255969at2759"/>
<evidence type="ECO:0000256" key="7">
    <source>
        <dbReference type="ARBA" id="ARBA00022989"/>
    </source>
</evidence>